<dbReference type="EMBL" id="FUZT01000009">
    <property type="protein sequence ID" value="SKC81301.1"/>
    <property type="molecule type" value="Genomic_DNA"/>
</dbReference>
<evidence type="ECO:0000256" key="6">
    <source>
        <dbReference type="ARBA" id="ARBA00023141"/>
    </source>
</evidence>
<keyword evidence="6 8" id="KW-0057">Aromatic amino acid biosynthesis</keyword>
<sequence length="270" mass="30679">MSNLFGLIGEKLKHSFSPAIHSIIFNELNIEGYYDLFEVKSQDLKMAIYGLKAIGARGVNVTIPYKVNIMEYLDDLSHEAKKIGAVNTICFKENKTIGYNTDYFGFGIMLDKYDIDIKNKEAVILGTGGASKAVLQYLLDKGIRDIIFVSRNIRKSKERLKNYKVISYDDFKKISDKDMIINCTPSGMYPKVENCPVSRDDISKFQAAVDLIYNPVETLFLKHAKDQGIKSVNGLYMLVGQAVKAQELWNDIEISSEVIEKIYEEIKKLR</sequence>
<feature type="binding site" evidence="8">
    <location>
        <position position="87"/>
    </location>
    <ligand>
        <name>shikimate</name>
        <dbReference type="ChEBI" id="CHEBI:36208"/>
    </ligand>
</feature>
<dbReference type="GO" id="GO:0019632">
    <property type="term" value="P:shikimate metabolic process"/>
    <property type="evidence" value="ECO:0007669"/>
    <property type="project" value="InterPro"/>
</dbReference>
<feature type="binding site" evidence="8">
    <location>
        <position position="234"/>
    </location>
    <ligand>
        <name>NADP(+)</name>
        <dbReference type="ChEBI" id="CHEBI:58349"/>
    </ligand>
</feature>
<feature type="binding site" evidence="8">
    <location>
        <position position="211"/>
    </location>
    <ligand>
        <name>NADP(+)</name>
        <dbReference type="ChEBI" id="CHEBI:58349"/>
    </ligand>
</feature>
<dbReference type="InterPro" id="IPR011342">
    <property type="entry name" value="Shikimate_DH"/>
</dbReference>
<dbReference type="GO" id="GO:0008652">
    <property type="term" value="P:amino acid biosynthetic process"/>
    <property type="evidence" value="ECO:0007669"/>
    <property type="project" value="UniProtKB-KW"/>
</dbReference>
<dbReference type="HAMAP" id="MF_00222">
    <property type="entry name" value="Shikimate_DH_AroE"/>
    <property type="match status" value="1"/>
</dbReference>
<dbReference type="STRING" id="36842.SAMN02194393_03592"/>
<keyword evidence="12" id="KW-1185">Reference proteome</keyword>
<dbReference type="GO" id="GO:0004764">
    <property type="term" value="F:shikimate 3-dehydrogenase (NADP+) activity"/>
    <property type="evidence" value="ECO:0007669"/>
    <property type="project" value="UniProtKB-UniRule"/>
</dbReference>
<dbReference type="EC" id="1.1.1.25" evidence="2 8"/>
<evidence type="ECO:0000256" key="8">
    <source>
        <dbReference type="HAMAP-Rule" id="MF_00222"/>
    </source>
</evidence>
<evidence type="ECO:0000313" key="12">
    <source>
        <dbReference type="Proteomes" id="UP000190285"/>
    </source>
</evidence>
<comment type="similarity">
    <text evidence="8">Belongs to the shikimate dehydrogenase family.</text>
</comment>
<dbReference type="UniPathway" id="UPA00053">
    <property type="reaction ID" value="UER00087"/>
</dbReference>
<comment type="pathway">
    <text evidence="1 8">Metabolic intermediate biosynthesis; chorismate biosynthesis; chorismate from D-erythrose 4-phosphate and phosphoenolpyruvate: step 4/7.</text>
</comment>
<evidence type="ECO:0000313" key="11">
    <source>
        <dbReference type="EMBL" id="SKC81301.1"/>
    </source>
</evidence>
<dbReference type="Proteomes" id="UP000190285">
    <property type="component" value="Unassembled WGS sequence"/>
</dbReference>
<feature type="binding site" evidence="8">
    <location>
        <position position="213"/>
    </location>
    <ligand>
        <name>shikimate</name>
        <dbReference type="ChEBI" id="CHEBI:36208"/>
    </ligand>
</feature>
<feature type="domain" description="Shikimate dehydrogenase substrate binding N-terminal" evidence="10">
    <location>
        <begin position="7"/>
        <end position="89"/>
    </location>
</feature>
<keyword evidence="4 8" id="KW-0521">NADP</keyword>
<dbReference type="PANTHER" id="PTHR21089">
    <property type="entry name" value="SHIKIMATE DEHYDROGENASE"/>
    <property type="match status" value="1"/>
</dbReference>
<reference evidence="11 12" key="1">
    <citation type="submission" date="2017-02" db="EMBL/GenBank/DDBJ databases">
        <authorList>
            <person name="Peterson S.W."/>
        </authorList>
    </citation>
    <scope>NUCLEOTIDE SEQUENCE [LARGE SCALE GENOMIC DNA]</scope>
    <source>
        <strain evidence="11 12">M1</strain>
    </source>
</reference>
<name>A0A1T5LZ91_9FIRM</name>
<dbReference type="InterPro" id="IPR022893">
    <property type="entry name" value="Shikimate_DH_fam"/>
</dbReference>
<keyword evidence="5 8" id="KW-0560">Oxidoreductase</keyword>
<dbReference type="SUPFAM" id="SSF51735">
    <property type="entry name" value="NAD(P)-binding Rossmann-fold domains"/>
    <property type="match status" value="1"/>
</dbReference>
<dbReference type="AlphaFoldDB" id="A0A1T5LZ91"/>
<dbReference type="GO" id="GO:0050661">
    <property type="term" value="F:NADP binding"/>
    <property type="evidence" value="ECO:0007669"/>
    <property type="project" value="InterPro"/>
</dbReference>
<dbReference type="GO" id="GO:0005829">
    <property type="term" value="C:cytosol"/>
    <property type="evidence" value="ECO:0007669"/>
    <property type="project" value="TreeGrafter"/>
</dbReference>
<feature type="binding site" evidence="8">
    <location>
        <position position="241"/>
    </location>
    <ligand>
        <name>shikimate</name>
        <dbReference type="ChEBI" id="CHEBI:36208"/>
    </ligand>
</feature>
<dbReference type="InterPro" id="IPR046346">
    <property type="entry name" value="Aminoacid_DH-like_N_sf"/>
</dbReference>
<dbReference type="SUPFAM" id="SSF53223">
    <property type="entry name" value="Aminoacid dehydrogenase-like, N-terminal domain"/>
    <property type="match status" value="1"/>
</dbReference>
<evidence type="ECO:0000256" key="1">
    <source>
        <dbReference type="ARBA" id="ARBA00004871"/>
    </source>
</evidence>
<evidence type="ECO:0000259" key="9">
    <source>
        <dbReference type="Pfam" id="PF01488"/>
    </source>
</evidence>
<evidence type="ECO:0000256" key="2">
    <source>
        <dbReference type="ARBA" id="ARBA00012962"/>
    </source>
</evidence>
<comment type="catalytic activity">
    <reaction evidence="7 8">
        <text>shikimate + NADP(+) = 3-dehydroshikimate + NADPH + H(+)</text>
        <dbReference type="Rhea" id="RHEA:17737"/>
        <dbReference type="ChEBI" id="CHEBI:15378"/>
        <dbReference type="ChEBI" id="CHEBI:16630"/>
        <dbReference type="ChEBI" id="CHEBI:36208"/>
        <dbReference type="ChEBI" id="CHEBI:57783"/>
        <dbReference type="ChEBI" id="CHEBI:58349"/>
        <dbReference type="EC" id="1.1.1.25"/>
    </reaction>
</comment>
<dbReference type="Pfam" id="PF01488">
    <property type="entry name" value="Shikimate_DH"/>
    <property type="match status" value="1"/>
</dbReference>
<dbReference type="OrthoDB" id="9792692at2"/>
<dbReference type="GO" id="GO:0009423">
    <property type="term" value="P:chorismate biosynthetic process"/>
    <property type="evidence" value="ECO:0007669"/>
    <property type="project" value="UniProtKB-UniRule"/>
</dbReference>
<dbReference type="Gene3D" id="3.40.50.10860">
    <property type="entry name" value="Leucine Dehydrogenase, chain A, domain 1"/>
    <property type="match status" value="1"/>
</dbReference>
<dbReference type="CDD" id="cd01065">
    <property type="entry name" value="NAD_bind_Shikimate_DH"/>
    <property type="match status" value="1"/>
</dbReference>
<gene>
    <name evidence="8" type="primary">aroE</name>
    <name evidence="11" type="ORF">SAMN02194393_03592</name>
</gene>
<evidence type="ECO:0000256" key="7">
    <source>
        <dbReference type="ARBA" id="ARBA00049442"/>
    </source>
</evidence>
<dbReference type="PANTHER" id="PTHR21089:SF1">
    <property type="entry name" value="BIFUNCTIONAL 3-DEHYDROQUINATE DEHYDRATASE_SHIKIMATE DEHYDROGENASE, CHLOROPLASTIC"/>
    <property type="match status" value="1"/>
</dbReference>
<dbReference type="InterPro" id="IPR036291">
    <property type="entry name" value="NAD(P)-bd_dom_sf"/>
</dbReference>
<evidence type="ECO:0000259" key="10">
    <source>
        <dbReference type="Pfam" id="PF08501"/>
    </source>
</evidence>
<accession>A0A1T5LZ91</accession>
<feature type="binding site" evidence="8">
    <location>
        <begin position="15"/>
        <end position="17"/>
    </location>
    <ligand>
        <name>shikimate</name>
        <dbReference type="ChEBI" id="CHEBI:36208"/>
    </ligand>
</feature>
<protein>
    <recommendedName>
        <fullName evidence="2 8">Shikimate dehydrogenase (NADP(+))</fullName>
        <shortName evidence="8">SDH</shortName>
        <ecNumber evidence="2 8">1.1.1.25</ecNumber>
    </recommendedName>
</protein>
<dbReference type="NCBIfam" id="TIGR00507">
    <property type="entry name" value="aroE"/>
    <property type="match status" value="1"/>
</dbReference>
<comment type="function">
    <text evidence="8">Involved in the biosynthesis of the chorismate, which leads to the biosynthesis of aromatic amino acids. Catalyzes the reversible NADPH linked reduction of 3-dehydroshikimate (DHSA) to yield shikimate (SA).</text>
</comment>
<dbReference type="GO" id="GO:0009073">
    <property type="term" value="P:aromatic amino acid family biosynthetic process"/>
    <property type="evidence" value="ECO:0007669"/>
    <property type="project" value="UniProtKB-KW"/>
</dbReference>
<dbReference type="InterPro" id="IPR006151">
    <property type="entry name" value="Shikm_DH/Glu-tRNA_Rdtase"/>
</dbReference>
<feature type="domain" description="Quinate/shikimate 5-dehydrogenase/glutamyl-tRNA reductase" evidence="9">
    <location>
        <begin position="116"/>
        <end position="186"/>
    </location>
</feature>
<feature type="binding site" evidence="8">
    <location>
        <position position="62"/>
    </location>
    <ligand>
        <name>shikimate</name>
        <dbReference type="ChEBI" id="CHEBI:36208"/>
    </ligand>
</feature>
<evidence type="ECO:0000256" key="3">
    <source>
        <dbReference type="ARBA" id="ARBA00022605"/>
    </source>
</evidence>
<dbReference type="RefSeq" id="WP_079493432.1">
    <property type="nucleotide sequence ID" value="NZ_FUZT01000009.1"/>
</dbReference>
<keyword evidence="3 8" id="KW-0028">Amino-acid biosynthesis</keyword>
<dbReference type="Pfam" id="PF08501">
    <property type="entry name" value="Shikimate_dh_N"/>
    <property type="match status" value="1"/>
</dbReference>
<evidence type="ECO:0000256" key="5">
    <source>
        <dbReference type="ARBA" id="ARBA00023002"/>
    </source>
</evidence>
<dbReference type="InterPro" id="IPR013708">
    <property type="entry name" value="Shikimate_DH-bd_N"/>
</dbReference>
<organism evidence="11 12">
    <name type="scientific">Maledivibacter halophilus</name>
    <dbReference type="NCBI Taxonomy" id="36842"/>
    <lineage>
        <taxon>Bacteria</taxon>
        <taxon>Bacillati</taxon>
        <taxon>Bacillota</taxon>
        <taxon>Clostridia</taxon>
        <taxon>Peptostreptococcales</taxon>
        <taxon>Caminicellaceae</taxon>
        <taxon>Maledivibacter</taxon>
    </lineage>
</organism>
<feature type="binding site" evidence="8">
    <location>
        <position position="102"/>
    </location>
    <ligand>
        <name>shikimate</name>
        <dbReference type="ChEBI" id="CHEBI:36208"/>
    </ligand>
</feature>
<evidence type="ECO:0000256" key="4">
    <source>
        <dbReference type="ARBA" id="ARBA00022857"/>
    </source>
</evidence>
<comment type="subunit">
    <text evidence="8">Homodimer.</text>
</comment>
<comment type="caution">
    <text evidence="8">Lacks conserved residue(s) required for the propagation of feature annotation.</text>
</comment>
<feature type="active site" description="Proton acceptor" evidence="8">
    <location>
        <position position="66"/>
    </location>
</feature>
<dbReference type="Gene3D" id="3.40.50.720">
    <property type="entry name" value="NAD(P)-binding Rossmann-like Domain"/>
    <property type="match status" value="1"/>
</dbReference>
<proteinExistence type="inferred from homology"/>